<evidence type="ECO:0000313" key="10">
    <source>
        <dbReference type="Proteomes" id="UP000037247"/>
    </source>
</evidence>
<feature type="transmembrane region" description="Helical" evidence="8">
    <location>
        <begin position="114"/>
        <end position="134"/>
    </location>
</feature>
<dbReference type="GO" id="GO:0016757">
    <property type="term" value="F:glycosyltransferase activity"/>
    <property type="evidence" value="ECO:0007669"/>
    <property type="project" value="UniProtKB-KW"/>
</dbReference>
<feature type="transmembrane region" description="Helical" evidence="8">
    <location>
        <begin position="321"/>
        <end position="339"/>
    </location>
</feature>
<dbReference type="EMBL" id="LDTZ01000015">
    <property type="protein sequence ID" value="KNA91910.1"/>
    <property type="molecule type" value="Genomic_DNA"/>
</dbReference>
<keyword evidence="2" id="KW-1003">Cell membrane</keyword>
<feature type="transmembrane region" description="Helical" evidence="8">
    <location>
        <begin position="285"/>
        <end position="309"/>
    </location>
</feature>
<protein>
    <submittedName>
        <fullName evidence="9">Mannosyltransferase</fullName>
    </submittedName>
</protein>
<feature type="transmembrane region" description="Helical" evidence="8">
    <location>
        <begin position="193"/>
        <end position="214"/>
    </location>
</feature>
<evidence type="ECO:0000256" key="2">
    <source>
        <dbReference type="ARBA" id="ARBA00022475"/>
    </source>
</evidence>
<sequence>MPTFCSAADTRLRRWVPTRLTRALIVIVFATSSLLQMIGVPFTSSFGTRTRIDLDVYRLGAQIWQQGQSLYADGSMPFTSDGIWLPFTYPPFAAMTFVPLGAMTLTIAGVVMSLLTIGLLVVVVHIVLTVLSVGRIGNRWWLALLVSTAALWLNPMWMTLGFGQINVILMAMIVVDVFLVGRGRRRALGPLQGVLVGLAAAIKLTPLVFIVLFASARRWRAVVTAAATFVAAAALAWIWMPSDSWGYWTHTLFHTTRIGDPSGRINQNLNAMWIRLLPEASAAQLAWVLSSLVATALAGAALFACKPVAAFGRGAGRTGRVNALLATCVVAVWGLLVSPTSWAHHWVWSIPLILTSLVVAARTDSRRAYVAYNAIAVSGILIFAVGPYQFLPMVARHWTVFDHIVGNAFSLWGIAALIVIWLLPFSPARAATRAADQPLAEIRSA</sequence>
<proteinExistence type="inferred from homology"/>
<feature type="transmembrane region" description="Helical" evidence="8">
    <location>
        <begin position="20"/>
        <end position="39"/>
    </location>
</feature>
<dbReference type="Pfam" id="PF09594">
    <property type="entry name" value="GT87"/>
    <property type="match status" value="1"/>
</dbReference>
<feature type="transmembrane region" description="Helical" evidence="8">
    <location>
        <begin position="403"/>
        <end position="423"/>
    </location>
</feature>
<evidence type="ECO:0000256" key="4">
    <source>
        <dbReference type="ARBA" id="ARBA00022692"/>
    </source>
</evidence>
<dbReference type="RefSeq" id="WP_049698249.1">
    <property type="nucleotide sequence ID" value="NZ_JAQDQF010000005.1"/>
</dbReference>
<feature type="transmembrane region" description="Helical" evidence="8">
    <location>
        <begin position="83"/>
        <end position="102"/>
    </location>
</feature>
<comment type="subcellular location">
    <subcellularLocation>
        <location evidence="1">Cell membrane</location>
        <topology evidence="1">Multi-pass membrane protein</topology>
    </subcellularLocation>
</comment>
<keyword evidence="4 8" id="KW-0812">Transmembrane</keyword>
<evidence type="ECO:0000256" key="1">
    <source>
        <dbReference type="ARBA" id="ARBA00004651"/>
    </source>
</evidence>
<comment type="caution">
    <text evidence="9">The sequence shown here is derived from an EMBL/GenBank/DDBJ whole genome shotgun (WGS) entry which is preliminary data.</text>
</comment>
<feature type="transmembrane region" description="Helical" evidence="8">
    <location>
        <begin position="345"/>
        <end position="363"/>
    </location>
</feature>
<organism evidence="9 10">
    <name type="scientific">Gordonia jacobaea</name>
    <dbReference type="NCBI Taxonomy" id="122202"/>
    <lineage>
        <taxon>Bacteria</taxon>
        <taxon>Bacillati</taxon>
        <taxon>Actinomycetota</taxon>
        <taxon>Actinomycetes</taxon>
        <taxon>Mycobacteriales</taxon>
        <taxon>Gordoniaceae</taxon>
        <taxon>Gordonia</taxon>
    </lineage>
</organism>
<gene>
    <name evidence="9" type="ORF">ABW18_06870</name>
</gene>
<evidence type="ECO:0000256" key="5">
    <source>
        <dbReference type="ARBA" id="ARBA00022989"/>
    </source>
</evidence>
<reference evidence="9 10" key="1">
    <citation type="submission" date="2015-05" db="EMBL/GenBank/DDBJ databases">
        <title>Draft genome sequence of the bacterium Gordonia jacobaea a new member of the Gordonia genus.</title>
        <authorList>
            <person name="Jimenez-Galisteo G."/>
            <person name="Dominguez A."/>
            <person name="Munoz E."/>
            <person name="Vinas M."/>
        </authorList>
    </citation>
    <scope>NUCLEOTIDE SEQUENCE [LARGE SCALE GENOMIC DNA]</scope>
    <source>
        <strain evidence="10">mv1</strain>
    </source>
</reference>
<evidence type="ECO:0000313" key="9">
    <source>
        <dbReference type="EMBL" id="KNA91910.1"/>
    </source>
</evidence>
<keyword evidence="10" id="KW-1185">Reference proteome</keyword>
<evidence type="ECO:0000256" key="7">
    <source>
        <dbReference type="ARBA" id="ARBA00024033"/>
    </source>
</evidence>
<feature type="transmembrane region" description="Helical" evidence="8">
    <location>
        <begin position="165"/>
        <end position="181"/>
    </location>
</feature>
<keyword evidence="5 8" id="KW-1133">Transmembrane helix</keyword>
<name>A0ABR5IEC2_9ACTN</name>
<feature type="transmembrane region" description="Helical" evidence="8">
    <location>
        <begin position="370"/>
        <end position="391"/>
    </location>
</feature>
<keyword evidence="9" id="KW-0328">Glycosyltransferase</keyword>
<comment type="similarity">
    <text evidence="7">Belongs to the glycosyltransferase 87 family.</text>
</comment>
<dbReference type="InterPro" id="IPR018584">
    <property type="entry name" value="GT87"/>
</dbReference>
<evidence type="ECO:0000256" key="8">
    <source>
        <dbReference type="SAM" id="Phobius"/>
    </source>
</evidence>
<evidence type="ECO:0000256" key="3">
    <source>
        <dbReference type="ARBA" id="ARBA00022679"/>
    </source>
</evidence>
<accession>A0ABR5IEC2</accession>
<evidence type="ECO:0000256" key="6">
    <source>
        <dbReference type="ARBA" id="ARBA00023136"/>
    </source>
</evidence>
<keyword evidence="3" id="KW-0808">Transferase</keyword>
<feature type="transmembrane region" description="Helical" evidence="8">
    <location>
        <begin position="221"/>
        <end position="240"/>
    </location>
</feature>
<feature type="transmembrane region" description="Helical" evidence="8">
    <location>
        <begin position="140"/>
        <end position="158"/>
    </location>
</feature>
<keyword evidence="6 8" id="KW-0472">Membrane</keyword>
<dbReference type="Proteomes" id="UP000037247">
    <property type="component" value="Unassembled WGS sequence"/>
</dbReference>